<evidence type="ECO:0000313" key="10">
    <source>
        <dbReference type="Ensembl" id="ENSEBUP00000027758.1"/>
    </source>
</evidence>
<dbReference type="GO" id="GO:0005634">
    <property type="term" value="C:nucleus"/>
    <property type="evidence" value="ECO:0007669"/>
    <property type="project" value="UniProtKB-SubCell"/>
</dbReference>
<evidence type="ECO:0000256" key="7">
    <source>
        <dbReference type="ARBA" id="ARBA00023242"/>
    </source>
</evidence>
<dbReference type="InterPro" id="IPR017383">
    <property type="entry name" value="ARPC1"/>
</dbReference>
<feature type="transmembrane region" description="Helical" evidence="8">
    <location>
        <begin position="82"/>
        <end position="106"/>
    </location>
</feature>
<sequence>MISFLMLLYWIKLHACGSPLWQSHLLPHTLRRQNYLRGNMIIKKKIIFFSENLWNEILPIFELLLTLKCCLYYCLINDNTFLWGLCSCYQVFTWYLLIIMSLYSFILEPITCHAWNKDRSQIAISPNNHEVHIFQKNGTQWTKANELKEHNGRITGKSVPNMPEAICLHYQEL</sequence>
<keyword evidence="8" id="KW-0812">Transmembrane</keyword>
<dbReference type="Ensembl" id="ENSEBUT00000028334.1">
    <property type="protein sequence ID" value="ENSEBUP00000027758.1"/>
    <property type="gene ID" value="ENSEBUG00000016981.1"/>
</dbReference>
<reference evidence="10" key="1">
    <citation type="submission" date="2025-08" db="UniProtKB">
        <authorList>
            <consortium name="Ensembl"/>
        </authorList>
    </citation>
    <scope>IDENTIFICATION</scope>
</reference>
<keyword evidence="6" id="KW-0206">Cytoskeleton</keyword>
<dbReference type="Gene3D" id="2.130.10.10">
    <property type="entry name" value="YVTN repeat-like/Quinoprotein amine dehydrogenase"/>
    <property type="match status" value="1"/>
</dbReference>
<dbReference type="PANTHER" id="PTHR10709:SF11">
    <property type="entry name" value="ACTIN-RELATED PROTEIN 2_3 COMPLEX SUBUNIT 1A"/>
    <property type="match status" value="1"/>
</dbReference>
<dbReference type="GO" id="GO:0005885">
    <property type="term" value="C:Arp2/3 protein complex"/>
    <property type="evidence" value="ECO:0007669"/>
    <property type="project" value="InterPro"/>
</dbReference>
<keyword evidence="11" id="KW-1185">Reference proteome</keyword>
<dbReference type="GO" id="GO:0005737">
    <property type="term" value="C:cytoplasm"/>
    <property type="evidence" value="ECO:0007669"/>
    <property type="project" value="UniProtKB-SubCell"/>
</dbReference>
<feature type="transmembrane region" description="Helical" evidence="8">
    <location>
        <begin position="57"/>
        <end position="75"/>
    </location>
</feature>
<dbReference type="AlphaFoldDB" id="A0A8C4RAD6"/>
<evidence type="ECO:0000256" key="9">
    <source>
        <dbReference type="SAM" id="SignalP"/>
    </source>
</evidence>
<keyword evidence="4" id="KW-0853">WD repeat</keyword>
<accession>A0A8C4RAD6</accession>
<keyword evidence="9" id="KW-0732">Signal</keyword>
<comment type="subcellular location">
    <subcellularLocation>
        <location evidence="2">Cytoplasm</location>
    </subcellularLocation>
    <subcellularLocation>
        <location evidence="1">Nucleus</location>
    </subcellularLocation>
</comment>
<evidence type="ECO:0000256" key="8">
    <source>
        <dbReference type="SAM" id="Phobius"/>
    </source>
</evidence>
<evidence type="ECO:0000256" key="1">
    <source>
        <dbReference type="ARBA" id="ARBA00004123"/>
    </source>
</evidence>
<keyword evidence="8" id="KW-0472">Membrane</keyword>
<evidence type="ECO:0000256" key="2">
    <source>
        <dbReference type="ARBA" id="ARBA00004496"/>
    </source>
</evidence>
<protein>
    <submittedName>
        <fullName evidence="10">Uncharacterized protein</fullName>
    </submittedName>
</protein>
<dbReference type="PANTHER" id="PTHR10709">
    <property type="entry name" value="ACTIN-RELATED PROTEIN 2/3 COMPLEX SUBUNIT 1"/>
    <property type="match status" value="1"/>
</dbReference>
<dbReference type="SUPFAM" id="SSF50978">
    <property type="entry name" value="WD40 repeat-like"/>
    <property type="match status" value="1"/>
</dbReference>
<organism evidence="10 11">
    <name type="scientific">Eptatretus burgeri</name>
    <name type="common">Inshore hagfish</name>
    <dbReference type="NCBI Taxonomy" id="7764"/>
    <lineage>
        <taxon>Eukaryota</taxon>
        <taxon>Metazoa</taxon>
        <taxon>Chordata</taxon>
        <taxon>Craniata</taxon>
        <taxon>Vertebrata</taxon>
        <taxon>Cyclostomata</taxon>
        <taxon>Myxini</taxon>
        <taxon>Myxiniformes</taxon>
        <taxon>Myxinidae</taxon>
        <taxon>Eptatretinae</taxon>
        <taxon>Eptatretus</taxon>
    </lineage>
</organism>
<keyword evidence="8" id="KW-1133">Transmembrane helix</keyword>
<keyword evidence="3" id="KW-0963">Cytoplasm</keyword>
<evidence type="ECO:0000313" key="11">
    <source>
        <dbReference type="Proteomes" id="UP000694388"/>
    </source>
</evidence>
<dbReference type="GO" id="GO:0051015">
    <property type="term" value="F:actin filament binding"/>
    <property type="evidence" value="ECO:0007669"/>
    <property type="project" value="TreeGrafter"/>
</dbReference>
<name>A0A8C4RAD6_EPTBU</name>
<feature type="chain" id="PRO_5033991140" evidence="9">
    <location>
        <begin position="18"/>
        <end position="173"/>
    </location>
</feature>
<dbReference type="Proteomes" id="UP000694388">
    <property type="component" value="Unplaced"/>
</dbReference>
<dbReference type="InterPro" id="IPR015943">
    <property type="entry name" value="WD40/YVTN_repeat-like_dom_sf"/>
</dbReference>
<keyword evidence="7" id="KW-0539">Nucleus</keyword>
<evidence type="ECO:0000256" key="6">
    <source>
        <dbReference type="ARBA" id="ARBA00023212"/>
    </source>
</evidence>
<evidence type="ECO:0000256" key="4">
    <source>
        <dbReference type="ARBA" id="ARBA00022574"/>
    </source>
</evidence>
<evidence type="ECO:0000256" key="5">
    <source>
        <dbReference type="ARBA" id="ARBA00022737"/>
    </source>
</evidence>
<feature type="signal peptide" evidence="9">
    <location>
        <begin position="1"/>
        <end position="17"/>
    </location>
</feature>
<keyword evidence="5" id="KW-0677">Repeat</keyword>
<dbReference type="InterPro" id="IPR036322">
    <property type="entry name" value="WD40_repeat_dom_sf"/>
</dbReference>
<dbReference type="GeneTree" id="ENSGT00950000183183"/>
<evidence type="ECO:0000256" key="3">
    <source>
        <dbReference type="ARBA" id="ARBA00022490"/>
    </source>
</evidence>
<dbReference type="GO" id="GO:0034314">
    <property type="term" value="P:Arp2/3 complex-mediated actin nucleation"/>
    <property type="evidence" value="ECO:0007669"/>
    <property type="project" value="InterPro"/>
</dbReference>
<proteinExistence type="predicted"/>
<reference evidence="10" key="2">
    <citation type="submission" date="2025-09" db="UniProtKB">
        <authorList>
            <consortium name="Ensembl"/>
        </authorList>
    </citation>
    <scope>IDENTIFICATION</scope>
</reference>